<dbReference type="Proteomes" id="UP001303046">
    <property type="component" value="Unassembled WGS sequence"/>
</dbReference>
<dbReference type="Pfam" id="PF04870">
    <property type="entry name" value="Moulting_cycle"/>
    <property type="match status" value="1"/>
</dbReference>
<reference evidence="2 3" key="1">
    <citation type="submission" date="2023-08" db="EMBL/GenBank/DDBJ databases">
        <title>A Necator americanus chromosomal reference genome.</title>
        <authorList>
            <person name="Ilik V."/>
            <person name="Petrzelkova K.J."/>
            <person name="Pardy F."/>
            <person name="Fuh T."/>
            <person name="Niatou-Singa F.S."/>
            <person name="Gouil Q."/>
            <person name="Baker L."/>
            <person name="Ritchie M.E."/>
            <person name="Jex A.R."/>
            <person name="Gazzola D."/>
            <person name="Li H."/>
            <person name="Toshio Fujiwara R."/>
            <person name="Zhan B."/>
            <person name="Aroian R.V."/>
            <person name="Pafco B."/>
            <person name="Schwarz E.M."/>
        </authorList>
    </citation>
    <scope>NUCLEOTIDE SEQUENCE [LARGE SCALE GENOMIC DNA]</scope>
    <source>
        <strain evidence="2 3">Aroian</strain>
        <tissue evidence="2">Whole animal</tissue>
    </source>
</reference>
<dbReference type="PANTHER" id="PTHR21523">
    <property type="match status" value="1"/>
</dbReference>
<name>A0ABR1BPR7_NECAM</name>
<feature type="transmembrane region" description="Helical" evidence="1">
    <location>
        <begin position="638"/>
        <end position="660"/>
    </location>
</feature>
<organism evidence="2 3">
    <name type="scientific">Necator americanus</name>
    <name type="common">Human hookworm</name>
    <dbReference type="NCBI Taxonomy" id="51031"/>
    <lineage>
        <taxon>Eukaryota</taxon>
        <taxon>Metazoa</taxon>
        <taxon>Ecdysozoa</taxon>
        <taxon>Nematoda</taxon>
        <taxon>Chromadorea</taxon>
        <taxon>Rhabditida</taxon>
        <taxon>Rhabditina</taxon>
        <taxon>Rhabditomorpha</taxon>
        <taxon>Strongyloidea</taxon>
        <taxon>Ancylostomatidae</taxon>
        <taxon>Bunostominae</taxon>
        <taxon>Necator</taxon>
    </lineage>
</organism>
<gene>
    <name evidence="2" type="primary">Necator_chrI.g1954</name>
    <name evidence="2" type="ORF">RB195_005828</name>
</gene>
<feature type="transmembrane region" description="Helical" evidence="1">
    <location>
        <begin position="568"/>
        <end position="585"/>
    </location>
</feature>
<keyword evidence="3" id="KW-1185">Reference proteome</keyword>
<dbReference type="PANTHER" id="PTHR21523:SF37">
    <property type="entry name" value="MLT-TEN (MLT-10) RELATED"/>
    <property type="match status" value="1"/>
</dbReference>
<keyword evidence="1" id="KW-0812">Transmembrane</keyword>
<protein>
    <submittedName>
        <fullName evidence="2">Uncharacterized protein</fullName>
    </submittedName>
</protein>
<evidence type="ECO:0000256" key="1">
    <source>
        <dbReference type="SAM" id="Phobius"/>
    </source>
</evidence>
<dbReference type="EMBL" id="JAVFWL010000001">
    <property type="protein sequence ID" value="KAK6728419.1"/>
    <property type="molecule type" value="Genomic_DNA"/>
</dbReference>
<dbReference type="InterPro" id="IPR006954">
    <property type="entry name" value="Mlt-10-like"/>
</dbReference>
<keyword evidence="1" id="KW-1133">Transmembrane helix</keyword>
<feature type="transmembrane region" description="Helical" evidence="1">
    <location>
        <begin position="605"/>
        <end position="626"/>
    </location>
</feature>
<accession>A0ABR1BPR7</accession>
<proteinExistence type="predicted"/>
<sequence>MDNIDEEYNRLVEHVHDCTKKTESFKTTKRRLSLETFVETSELARLCRERSRTTLKREDAEVLAEAAEAGKSIRYASRDFDSRKTRMTALRNRKGTTIASRRGMEKIIYDFYSDLFDSHRFSHPRTPEEPSGSTHHASENYDALRVSRETRNHWATLARDWDKWKNYWRLPTSSKINGSQGEGDQGELWIECHWREIIAEIREEGTRIKDKQRTQDAIYKRLGVFRRKIREEHRLGHDYIKRINILGDDYDNSEMENLMRTSNVEEKDVRGDEKLMMAPIQLIRNAVKVGMMMTGKNVTDFDKKNVQLISPRFFPLTPNGNDTIHVISPSLFALHSEGQGIERETSLSNEMTLSGKNDNEAWLDLIIEAAGVSDALYSMKKDMFTSYKNRRRDDPFYSPEGQPLWFSKENVTEMFGEQEKVKVELFERLQRTFTKEQLNLMNITGYSIMTENQLDMVYGSQSPFYDPQMRKHFSNVSRNDVLVAVNSMIHGLATETMEFKAQRRKSIVLSPLVLGSITVDPATASQPVILSPVLLTPVVLSPAIFGAVILSPWVFVPVILAPRLLSPVILSPVMFSPIVLSPLAFDPLILCPGIGTPFILSPLVLSPFILSPVALNPLILSPFALTPFIGVPHTLSPLILSPFILSPIIYSPPFISAFVLSPHGLSPIIESNGKHFTSILSPSWLS</sequence>
<comment type="caution">
    <text evidence="2">The sequence shown here is derived from an EMBL/GenBank/DDBJ whole genome shotgun (WGS) entry which is preliminary data.</text>
</comment>
<evidence type="ECO:0000313" key="2">
    <source>
        <dbReference type="EMBL" id="KAK6728419.1"/>
    </source>
</evidence>
<evidence type="ECO:0000313" key="3">
    <source>
        <dbReference type="Proteomes" id="UP001303046"/>
    </source>
</evidence>
<feature type="transmembrane region" description="Helical" evidence="1">
    <location>
        <begin position="534"/>
        <end position="556"/>
    </location>
</feature>
<keyword evidence="1" id="KW-0472">Membrane</keyword>